<keyword evidence="3 7" id="KW-0347">Helicase</keyword>
<organism evidence="12 13">
    <name type="scientific">Camelina sativa</name>
    <name type="common">False flax</name>
    <name type="synonym">Myagrum sativum</name>
    <dbReference type="NCBI Taxonomy" id="90675"/>
    <lineage>
        <taxon>Eukaryota</taxon>
        <taxon>Viridiplantae</taxon>
        <taxon>Streptophyta</taxon>
        <taxon>Embryophyta</taxon>
        <taxon>Tracheophyta</taxon>
        <taxon>Spermatophyta</taxon>
        <taxon>Magnoliopsida</taxon>
        <taxon>eudicotyledons</taxon>
        <taxon>Gunneridae</taxon>
        <taxon>Pentapetalae</taxon>
        <taxon>rosids</taxon>
        <taxon>malvids</taxon>
        <taxon>Brassicales</taxon>
        <taxon>Brassicaceae</taxon>
        <taxon>Camelineae</taxon>
        <taxon>Camelina</taxon>
    </lineage>
</organism>
<comment type="catalytic activity">
    <reaction evidence="7">
        <text>ATP + H2O = ADP + phosphate + H(+)</text>
        <dbReference type="Rhea" id="RHEA:13065"/>
        <dbReference type="ChEBI" id="CHEBI:15377"/>
        <dbReference type="ChEBI" id="CHEBI:15378"/>
        <dbReference type="ChEBI" id="CHEBI:30616"/>
        <dbReference type="ChEBI" id="CHEBI:43474"/>
        <dbReference type="ChEBI" id="CHEBI:456216"/>
        <dbReference type="EC" id="3.6.4.13"/>
    </reaction>
</comment>
<dbReference type="InterPro" id="IPR014001">
    <property type="entry name" value="Helicase_ATP-bd"/>
</dbReference>
<keyword evidence="2 7" id="KW-0378">Hydrolase</keyword>
<dbReference type="Proteomes" id="UP000694864">
    <property type="component" value="Chromosome 11"/>
</dbReference>
<gene>
    <name evidence="13" type="primary">LOC104726989</name>
</gene>
<evidence type="ECO:0000259" key="10">
    <source>
        <dbReference type="PROSITE" id="PS51194"/>
    </source>
</evidence>
<keyword evidence="1 7" id="KW-0547">Nucleotide-binding</keyword>
<keyword evidence="5 7" id="KW-0694">RNA-binding</keyword>
<dbReference type="InterPro" id="IPR027417">
    <property type="entry name" value="P-loop_NTPase"/>
</dbReference>
<dbReference type="Gene3D" id="3.40.50.300">
    <property type="entry name" value="P-loop containing nucleotide triphosphate hydrolases"/>
    <property type="match status" value="2"/>
</dbReference>
<reference evidence="12" key="1">
    <citation type="journal article" date="2014" name="Nat. Commun.">
        <title>The emerging biofuel crop Camelina sativa retains a highly undifferentiated hexaploid genome structure.</title>
        <authorList>
            <person name="Kagale S."/>
            <person name="Koh C."/>
            <person name="Nixon J."/>
            <person name="Bollina V."/>
            <person name="Clarke W.E."/>
            <person name="Tuteja R."/>
            <person name="Spillane C."/>
            <person name="Robinson S.J."/>
            <person name="Links M.G."/>
            <person name="Clarke C."/>
            <person name="Higgins E.E."/>
            <person name="Huebert T."/>
            <person name="Sharpe A.G."/>
            <person name="Parkin I.A."/>
        </authorList>
    </citation>
    <scope>NUCLEOTIDE SEQUENCE [LARGE SCALE GENOMIC DNA]</scope>
    <source>
        <strain evidence="12">cv. DH55</strain>
    </source>
</reference>
<feature type="domain" description="Helicase C-terminal" evidence="10">
    <location>
        <begin position="490"/>
        <end position="636"/>
    </location>
</feature>
<feature type="compositionally biased region" description="Basic and acidic residues" evidence="8">
    <location>
        <begin position="55"/>
        <end position="70"/>
    </location>
</feature>
<feature type="short sequence motif" description="Q motif" evidence="6">
    <location>
        <begin position="241"/>
        <end position="269"/>
    </location>
</feature>
<accession>A0ABM0UPS9</accession>
<dbReference type="InterPro" id="IPR014014">
    <property type="entry name" value="RNA_helicase_DEAD_Q_motif"/>
</dbReference>
<dbReference type="EC" id="3.6.4.13" evidence="7"/>
<proteinExistence type="inferred from homology"/>
<sequence length="709" mass="79907">MPLKFPLRIRFFTHPLPGTHLSYNPSSYVPLFFRIFSSRLNYFELGSRINFSTRPNRDQPEFERRSRDGGSSKSLIEDEEELSNWVSCFRTGSSRGLVESDDHDSGPNVEDRSRGRNQDRRGFRNQVDSFRDNKRYGGSGLNGRIQGKSSEASFRRDRGREDYKSLGKRGDRFLEDESSDEDVKSLAMGGIGDLLSEEDEEEDEDYEFLKKKAVSAFGFDKENAVGADRGKNADNSYLTKTRFDQYPLSPLSLKAMKDAGYETMTVVQEATLPVILKGKDVLAKAKTGTGKTVAFLLPSIEVVVKSPPTSPDNKRPPILALVICPTRELANQAATEANTLLKYHPTIGVQVVIGGTRLGLEQKRMQTNPCQILVATPGRLKDHIENTPGFATRLKGVKVLVLDEADHLLDMGFRKDIERIISAVPKERQTFLFSATVPEEVRQICLVALRRDHEFVNCVHEGTGETHQQVRQTHMIASLDRHFSLLYTLLREHIMDNVDYKVIVFCTTAMVTKLMADLLGELNLNVREIHSRKPQSYRTRVSNEFRKSKGLILATSDVSARGVDYPDVTLVLQVGLPKDREQYIHRLGRTGRKGKEGEGILLLAPWEEYFLSALKDLPITKSSLPAIDPETVKKVQKALCHVEMRNKEAAYQAWLGYYNSQKMIGRDKDRLVELANEFSRSMGLDNPPAIPKLILGKMGLKNVPGLRAK</sequence>
<dbReference type="SUPFAM" id="SSF52540">
    <property type="entry name" value="P-loop containing nucleoside triphosphate hydrolases"/>
    <property type="match status" value="1"/>
</dbReference>
<feature type="compositionally biased region" description="Basic and acidic residues" evidence="8">
    <location>
        <begin position="98"/>
        <end position="122"/>
    </location>
</feature>
<keyword evidence="12" id="KW-1185">Reference proteome</keyword>
<dbReference type="InterPro" id="IPR011545">
    <property type="entry name" value="DEAD/DEAH_box_helicase_dom"/>
</dbReference>
<feature type="region of interest" description="Disordered" evidence="8">
    <location>
        <begin position="96"/>
        <end position="163"/>
    </location>
</feature>
<dbReference type="PROSITE" id="PS51194">
    <property type="entry name" value="HELICASE_CTER"/>
    <property type="match status" value="1"/>
</dbReference>
<evidence type="ECO:0000256" key="2">
    <source>
        <dbReference type="ARBA" id="ARBA00022801"/>
    </source>
</evidence>
<feature type="domain" description="DEAD-box RNA helicase Q" evidence="11">
    <location>
        <begin position="241"/>
        <end position="269"/>
    </location>
</feature>
<dbReference type="RefSeq" id="XP_010444276.1">
    <property type="nucleotide sequence ID" value="XM_010445974.2"/>
</dbReference>
<evidence type="ECO:0000256" key="7">
    <source>
        <dbReference type="RuleBase" id="RU365068"/>
    </source>
</evidence>
<dbReference type="PROSITE" id="PS51192">
    <property type="entry name" value="HELICASE_ATP_BIND_1"/>
    <property type="match status" value="1"/>
</dbReference>
<evidence type="ECO:0000256" key="8">
    <source>
        <dbReference type="SAM" id="MobiDB-lite"/>
    </source>
</evidence>
<evidence type="ECO:0000256" key="4">
    <source>
        <dbReference type="ARBA" id="ARBA00022840"/>
    </source>
</evidence>
<feature type="region of interest" description="Disordered" evidence="8">
    <location>
        <begin position="53"/>
        <end position="78"/>
    </location>
</feature>
<dbReference type="CDD" id="cd17964">
    <property type="entry name" value="DEADc_MSS116"/>
    <property type="match status" value="1"/>
</dbReference>
<dbReference type="SMART" id="SM00487">
    <property type="entry name" value="DEXDc"/>
    <property type="match status" value="1"/>
</dbReference>
<evidence type="ECO:0000259" key="9">
    <source>
        <dbReference type="PROSITE" id="PS51192"/>
    </source>
</evidence>
<evidence type="ECO:0000259" key="11">
    <source>
        <dbReference type="PROSITE" id="PS51195"/>
    </source>
</evidence>
<evidence type="ECO:0000313" key="12">
    <source>
        <dbReference type="Proteomes" id="UP000694864"/>
    </source>
</evidence>
<feature type="compositionally biased region" description="Basic and acidic residues" evidence="8">
    <location>
        <begin position="153"/>
        <end position="163"/>
    </location>
</feature>
<reference evidence="13" key="2">
    <citation type="submission" date="2025-08" db="UniProtKB">
        <authorList>
            <consortium name="RefSeq"/>
        </authorList>
    </citation>
    <scope>IDENTIFICATION</scope>
    <source>
        <tissue evidence="13">Leaf</tissue>
    </source>
</reference>
<dbReference type="Pfam" id="PF00271">
    <property type="entry name" value="Helicase_C"/>
    <property type="match status" value="1"/>
</dbReference>
<comment type="similarity">
    <text evidence="7">Belongs to the DEAD box helicase family.</text>
</comment>
<dbReference type="GeneID" id="104726989"/>
<dbReference type="Pfam" id="PF00270">
    <property type="entry name" value="DEAD"/>
    <property type="match status" value="1"/>
</dbReference>
<evidence type="ECO:0000313" key="13">
    <source>
        <dbReference type="RefSeq" id="XP_010444276.1"/>
    </source>
</evidence>
<evidence type="ECO:0000256" key="1">
    <source>
        <dbReference type="ARBA" id="ARBA00022741"/>
    </source>
</evidence>
<dbReference type="PANTHER" id="PTHR24031">
    <property type="entry name" value="RNA HELICASE"/>
    <property type="match status" value="1"/>
</dbReference>
<evidence type="ECO:0000256" key="3">
    <source>
        <dbReference type="ARBA" id="ARBA00022806"/>
    </source>
</evidence>
<evidence type="ECO:0000256" key="5">
    <source>
        <dbReference type="ARBA" id="ARBA00022884"/>
    </source>
</evidence>
<dbReference type="PROSITE" id="PS51195">
    <property type="entry name" value="Q_MOTIF"/>
    <property type="match status" value="1"/>
</dbReference>
<protein>
    <recommendedName>
        <fullName evidence="7">ATP-dependent RNA helicase</fullName>
        <ecNumber evidence="7">3.6.4.13</ecNumber>
    </recommendedName>
</protein>
<name>A0ABM0UPS9_CAMSA</name>
<comment type="domain">
    <text evidence="7">The Q motif is unique to and characteristic of the DEAD box family of RNA helicases and controls ATP binding and hydrolysis.</text>
</comment>
<keyword evidence="4 7" id="KW-0067">ATP-binding</keyword>
<feature type="domain" description="Helicase ATP-binding" evidence="9">
    <location>
        <begin position="272"/>
        <end position="455"/>
    </location>
</feature>
<evidence type="ECO:0000256" key="6">
    <source>
        <dbReference type="PROSITE-ProRule" id="PRU00552"/>
    </source>
</evidence>
<dbReference type="CDD" id="cd18787">
    <property type="entry name" value="SF2_C_DEAD"/>
    <property type="match status" value="1"/>
</dbReference>
<dbReference type="InterPro" id="IPR001650">
    <property type="entry name" value="Helicase_C-like"/>
</dbReference>
<comment type="function">
    <text evidence="7">RNA helicase.</text>
</comment>
<dbReference type="SMART" id="SM00490">
    <property type="entry name" value="HELICc"/>
    <property type="match status" value="1"/>
</dbReference>